<evidence type="ECO:0000313" key="2">
    <source>
        <dbReference type="Proteomes" id="UP001157125"/>
    </source>
</evidence>
<accession>A0ABQ6IFU4</accession>
<sequence length="62" mass="6750">MKDAIKRANGATTKAVVVKPVANPDRAALAEVVMRHFKGQRNQVIAAIEDARLLYPCLRGCC</sequence>
<dbReference type="EMBL" id="BSUN01000001">
    <property type="protein sequence ID" value="GMA35602.1"/>
    <property type="molecule type" value="Genomic_DNA"/>
</dbReference>
<name>A0ABQ6IFU4_9MICO</name>
<dbReference type="Proteomes" id="UP001157125">
    <property type="component" value="Unassembled WGS sequence"/>
</dbReference>
<reference evidence="2" key="1">
    <citation type="journal article" date="2019" name="Int. J. Syst. Evol. Microbiol.">
        <title>The Global Catalogue of Microorganisms (GCM) 10K type strain sequencing project: providing services to taxonomists for standard genome sequencing and annotation.</title>
        <authorList>
            <consortium name="The Broad Institute Genomics Platform"/>
            <consortium name="The Broad Institute Genome Sequencing Center for Infectious Disease"/>
            <person name="Wu L."/>
            <person name="Ma J."/>
        </authorList>
    </citation>
    <scope>NUCLEOTIDE SEQUENCE [LARGE SCALE GENOMIC DNA]</scope>
    <source>
        <strain evidence="2">NBRC 112299</strain>
    </source>
</reference>
<evidence type="ECO:0000313" key="1">
    <source>
        <dbReference type="EMBL" id="GMA35602.1"/>
    </source>
</evidence>
<proteinExistence type="predicted"/>
<protein>
    <submittedName>
        <fullName evidence="1">Uncharacterized protein</fullName>
    </submittedName>
</protein>
<comment type="caution">
    <text evidence="1">The sequence shown here is derived from an EMBL/GenBank/DDBJ whole genome shotgun (WGS) entry which is preliminary data.</text>
</comment>
<keyword evidence="2" id="KW-1185">Reference proteome</keyword>
<organism evidence="1 2">
    <name type="scientific">Demequina litorisediminis</name>
    <dbReference type="NCBI Taxonomy" id="1849022"/>
    <lineage>
        <taxon>Bacteria</taxon>
        <taxon>Bacillati</taxon>
        <taxon>Actinomycetota</taxon>
        <taxon>Actinomycetes</taxon>
        <taxon>Micrococcales</taxon>
        <taxon>Demequinaceae</taxon>
        <taxon>Demequina</taxon>
    </lineage>
</organism>
<gene>
    <name evidence="1" type="ORF">GCM10025876_18060</name>
</gene>